<dbReference type="Proteomes" id="UP000321935">
    <property type="component" value="Unassembled WGS sequence"/>
</dbReference>
<name>A0A5C7AVT8_9BACT</name>
<dbReference type="SUPFAM" id="SSF48239">
    <property type="entry name" value="Terpenoid cyclases/Protein prenyltransferases"/>
    <property type="match status" value="1"/>
</dbReference>
<evidence type="ECO:0000313" key="1">
    <source>
        <dbReference type="EMBL" id="TXE12204.1"/>
    </source>
</evidence>
<protein>
    <recommendedName>
        <fullName evidence="3">Squalene cyclase C-terminal domain-containing protein</fullName>
    </recommendedName>
</protein>
<gene>
    <name evidence="1" type="ORF">ESV85_09180</name>
</gene>
<proteinExistence type="predicted"/>
<reference evidence="1 2" key="1">
    <citation type="submission" date="2019-08" db="EMBL/GenBank/DDBJ databases">
        <title>Genomes sequence of Algoriphagus aquimarinus ACAM450.</title>
        <authorList>
            <person name="Bowman J.P."/>
        </authorList>
    </citation>
    <scope>NUCLEOTIDE SEQUENCE [LARGE SCALE GENOMIC DNA]</scope>
    <source>
        <strain evidence="1 2">ACAM 450</strain>
    </source>
</reference>
<accession>A0A5C7AVT8</accession>
<dbReference type="InterPro" id="IPR008930">
    <property type="entry name" value="Terpenoid_cyclase/PrenylTrfase"/>
</dbReference>
<dbReference type="AlphaFoldDB" id="A0A5C7AVT8"/>
<dbReference type="EMBL" id="VORW01000004">
    <property type="protein sequence ID" value="TXE12204.1"/>
    <property type="molecule type" value="Genomic_DNA"/>
</dbReference>
<comment type="caution">
    <text evidence="1">The sequence shown here is derived from an EMBL/GenBank/DDBJ whole genome shotgun (WGS) entry which is preliminary data.</text>
</comment>
<evidence type="ECO:0008006" key="3">
    <source>
        <dbReference type="Google" id="ProtNLM"/>
    </source>
</evidence>
<evidence type="ECO:0000313" key="2">
    <source>
        <dbReference type="Proteomes" id="UP000321935"/>
    </source>
</evidence>
<sequence>MSLSELDFSIEKGLLFIENRQLSNGGFPCLLAQTVNCIAEDLLEFDDGVKKSKVTQEDDTIFPASLIGLSLLHLKDNSGARKILDQVASFLLQNKSHYGMWRHYRGAHQLATLIPNDLDNSSLASFVLRELGFPAPDNYNLFNSNHSKNGLFYTWVTLRPQWDSNIKYWMSLWEEFRHPIGQYYFWKLMSCEKRDIDAVVNSNVLFYLGEGDHTESVVDLMVQVIQEGREETCDKWYSRAIMIYYFFSKNIQKGIPKLEPLKEIIKNRISAEFKSNGQFFKSALETAMAVSALINMGYPQDIPKKSIQYLLNSQNPEGSWDKWVIYYGEPTKTSGFGDDAISTSFVLEALHKYKMYQLSLSPEFVNS</sequence>
<dbReference type="RefSeq" id="WP_146916833.1">
    <property type="nucleotide sequence ID" value="NZ_VORW01000004.1"/>
</dbReference>
<organism evidence="1 2">
    <name type="scientific">Algoriphagus aquimarinus</name>
    <dbReference type="NCBI Taxonomy" id="237018"/>
    <lineage>
        <taxon>Bacteria</taxon>
        <taxon>Pseudomonadati</taxon>
        <taxon>Bacteroidota</taxon>
        <taxon>Cytophagia</taxon>
        <taxon>Cytophagales</taxon>
        <taxon>Cyclobacteriaceae</taxon>
        <taxon>Algoriphagus</taxon>
    </lineage>
</organism>
<dbReference type="Gene3D" id="1.50.10.20">
    <property type="match status" value="1"/>
</dbReference>
<dbReference type="OrthoDB" id="868739at2"/>